<evidence type="ECO:0000256" key="1">
    <source>
        <dbReference type="ARBA" id="ARBA00003236"/>
    </source>
</evidence>
<evidence type="ECO:0000313" key="7">
    <source>
        <dbReference type="EMBL" id="MCM2400484.1"/>
    </source>
</evidence>
<protein>
    <recommendedName>
        <fullName evidence="3">Chitooligosaccharide deacetylase</fullName>
    </recommendedName>
    <alternativeName>
        <fullName evidence="4">Nodulation protein B</fullName>
    </alternativeName>
</protein>
<dbReference type="PROSITE" id="PS51677">
    <property type="entry name" value="NODB"/>
    <property type="match status" value="1"/>
</dbReference>
<sequence>MRRPTSLSRRAFCACLACGLAAPRAMASDPSVPPAVSGVEVKGTLEPHLNVAKSENHATPHVALTLDACSGHVDMRILSVLMDEEIPATIFVTARWLRKNAEALALLKSRPDLFELENHGLNHVPAIDRPGTVYGIPTAGSMEAVVSEVENGAKWMVKDGLAAPRWFRGATARYTPASITAIEGLGYRIAGFSLNGDQGASLPAGAVAKRIAAARDGDVIISHVNHPERDSGAGVARGVLALKARGAVFVRLDTLEGREVAGMVRQ</sequence>
<dbReference type="SUPFAM" id="SSF88713">
    <property type="entry name" value="Glycoside hydrolase/deacetylase"/>
    <property type="match status" value="1"/>
</dbReference>
<dbReference type="InterPro" id="IPR011330">
    <property type="entry name" value="Glyco_hydro/deAcase_b/a-brl"/>
</dbReference>
<feature type="domain" description="NodB homology" evidence="6">
    <location>
        <begin position="60"/>
        <end position="266"/>
    </location>
</feature>
<proteinExistence type="inferred from homology"/>
<dbReference type="Gene3D" id="3.20.20.370">
    <property type="entry name" value="Glycoside hydrolase/deacetylase"/>
    <property type="match status" value="1"/>
</dbReference>
<keyword evidence="5" id="KW-0732">Signal</keyword>
<dbReference type="PANTHER" id="PTHR10587">
    <property type="entry name" value="GLYCOSYL TRANSFERASE-RELATED"/>
    <property type="match status" value="1"/>
</dbReference>
<evidence type="ECO:0000256" key="2">
    <source>
        <dbReference type="ARBA" id="ARBA00010973"/>
    </source>
</evidence>
<comment type="similarity">
    <text evidence="2">Belongs to the polysaccharide deacetylase family.</text>
</comment>
<keyword evidence="8" id="KW-1185">Reference proteome</keyword>
<reference evidence="7 8" key="1">
    <citation type="submission" date="2022-06" db="EMBL/GenBank/DDBJ databases">
        <authorList>
            <person name="Sun Q."/>
        </authorList>
    </citation>
    <scope>NUCLEOTIDE SEQUENCE [LARGE SCALE GENOMIC DNA]</scope>
    <source>
        <strain evidence="7 8">S153</strain>
    </source>
</reference>
<dbReference type="EMBL" id="JAMQAY010000001">
    <property type="protein sequence ID" value="MCM2400484.1"/>
    <property type="molecule type" value="Genomic_DNA"/>
</dbReference>
<dbReference type="InterPro" id="IPR050248">
    <property type="entry name" value="Polysacc_deacetylase_ArnD"/>
</dbReference>
<comment type="function">
    <text evidence="1">Is involved in generating a small heat-stable compound (Nod), an acylated oligomer of N-acetylglucosamine, that stimulates mitosis in various plant protoplasts.</text>
</comment>
<organism evidence="7 8">
    <name type="scientific">Ciceribacter sichuanensis</name>
    <dbReference type="NCBI Taxonomy" id="2949647"/>
    <lineage>
        <taxon>Bacteria</taxon>
        <taxon>Pseudomonadati</taxon>
        <taxon>Pseudomonadota</taxon>
        <taxon>Alphaproteobacteria</taxon>
        <taxon>Hyphomicrobiales</taxon>
        <taxon>Rhizobiaceae</taxon>
        <taxon>Ciceribacter</taxon>
    </lineage>
</organism>
<comment type="caution">
    <text evidence="7">The sequence shown here is derived from an EMBL/GenBank/DDBJ whole genome shotgun (WGS) entry which is preliminary data.</text>
</comment>
<accession>A0ABT0V3N5</accession>
<feature type="signal peptide" evidence="5">
    <location>
        <begin position="1"/>
        <end position="27"/>
    </location>
</feature>
<name>A0ABT0V3N5_9HYPH</name>
<evidence type="ECO:0000256" key="4">
    <source>
        <dbReference type="ARBA" id="ARBA00032976"/>
    </source>
</evidence>
<dbReference type="Proteomes" id="UP001155079">
    <property type="component" value="Unassembled WGS sequence"/>
</dbReference>
<feature type="chain" id="PRO_5047489768" description="Chitooligosaccharide deacetylase" evidence="5">
    <location>
        <begin position="28"/>
        <end position="266"/>
    </location>
</feature>
<evidence type="ECO:0000259" key="6">
    <source>
        <dbReference type="PROSITE" id="PS51677"/>
    </source>
</evidence>
<dbReference type="RefSeq" id="WP_250944154.1">
    <property type="nucleotide sequence ID" value="NZ_JAMQAY010000001.1"/>
</dbReference>
<evidence type="ECO:0000256" key="3">
    <source>
        <dbReference type="ARBA" id="ARBA00020071"/>
    </source>
</evidence>
<dbReference type="InterPro" id="IPR002509">
    <property type="entry name" value="NODB_dom"/>
</dbReference>
<evidence type="ECO:0000256" key="5">
    <source>
        <dbReference type="SAM" id="SignalP"/>
    </source>
</evidence>
<gene>
    <name evidence="7" type="ORF">NBH20_04915</name>
</gene>
<dbReference type="PANTHER" id="PTHR10587:SF134">
    <property type="entry name" value="SECRETED PROTEIN"/>
    <property type="match status" value="1"/>
</dbReference>
<dbReference type="Pfam" id="PF01522">
    <property type="entry name" value="Polysacc_deac_1"/>
    <property type="match status" value="1"/>
</dbReference>
<evidence type="ECO:0000313" key="8">
    <source>
        <dbReference type="Proteomes" id="UP001155079"/>
    </source>
</evidence>